<dbReference type="EMBL" id="WAAR01000003">
    <property type="protein sequence ID" value="KAB1118947.1"/>
    <property type="molecule type" value="Genomic_DNA"/>
</dbReference>
<organism evidence="2 3">
    <name type="scientific">Micromonospora aurantiaca</name>
    <name type="common">nom. illeg.</name>
    <dbReference type="NCBI Taxonomy" id="47850"/>
    <lineage>
        <taxon>Bacteria</taxon>
        <taxon>Bacillati</taxon>
        <taxon>Actinomycetota</taxon>
        <taxon>Actinomycetes</taxon>
        <taxon>Micromonosporales</taxon>
        <taxon>Micromonosporaceae</taxon>
        <taxon>Micromonospora</taxon>
    </lineage>
</organism>
<dbReference type="Gene3D" id="3.40.50.1950">
    <property type="entry name" value="Flavin prenyltransferase-like"/>
    <property type="match status" value="1"/>
</dbReference>
<evidence type="ECO:0000259" key="1">
    <source>
        <dbReference type="Pfam" id="PF02441"/>
    </source>
</evidence>
<reference evidence="2 3" key="1">
    <citation type="submission" date="2019-09" db="EMBL/GenBank/DDBJ databases">
        <title>High taxonomic diversity of Micromonospora strains isolated from Medicago sativa nodules in different geographical locations.</title>
        <authorList>
            <person name="Martinez-Hidalgo P."/>
            <person name="Flores-Felix J.D."/>
            <person name="Velazquez E."/>
            <person name="Brau L."/>
            <person name="Trujillo M.E."/>
            <person name="Martinez-Molina E."/>
        </authorList>
    </citation>
    <scope>NUCLEOTIDE SEQUENCE [LARGE SCALE GENOMIC DNA]</scope>
    <source>
        <strain evidence="2 3">ALFB5</strain>
    </source>
</reference>
<name>A0ABQ6UNQ0_9ACTN</name>
<dbReference type="InterPro" id="IPR003382">
    <property type="entry name" value="Flavoprotein"/>
</dbReference>
<dbReference type="SUPFAM" id="SSF52507">
    <property type="entry name" value="Homo-oligomeric flavin-containing Cys decarboxylases, HFCD"/>
    <property type="match status" value="1"/>
</dbReference>
<dbReference type="InterPro" id="IPR036551">
    <property type="entry name" value="Flavin_trans-like"/>
</dbReference>
<keyword evidence="3" id="KW-1185">Reference proteome</keyword>
<proteinExistence type="predicted"/>
<dbReference type="Proteomes" id="UP000471364">
    <property type="component" value="Unassembled WGS sequence"/>
</dbReference>
<protein>
    <submittedName>
        <fullName evidence="2">Flavoprotein</fullName>
    </submittedName>
</protein>
<feature type="domain" description="Flavoprotein" evidence="1">
    <location>
        <begin position="3"/>
        <end position="127"/>
    </location>
</feature>
<accession>A0ABQ6UNQ0</accession>
<dbReference type="Pfam" id="PF02441">
    <property type="entry name" value="Flavoprotein"/>
    <property type="match status" value="1"/>
</dbReference>
<gene>
    <name evidence="2" type="ORF">F6X54_01540</name>
</gene>
<sequence length="171" mass="18901">MLYLVVCAAPPARRIVELVEAVRRDGWDVYVIATETAHTWLPNDRLAAVTGRPVSYRQRHPDEPSVLPRADAVAVVPATFNTINKWATGINDSLALGILNEALGAGMPIIVSPYVKPTLARHPAFDAHLRLLADHGVRLTATEALRPAHDDQPFRWNVILDELHRLSARLS</sequence>
<evidence type="ECO:0000313" key="3">
    <source>
        <dbReference type="Proteomes" id="UP000471364"/>
    </source>
</evidence>
<evidence type="ECO:0000313" key="2">
    <source>
        <dbReference type="EMBL" id="KAB1118947.1"/>
    </source>
</evidence>
<comment type="caution">
    <text evidence="2">The sequence shown here is derived from an EMBL/GenBank/DDBJ whole genome shotgun (WGS) entry which is preliminary data.</text>
</comment>